<dbReference type="SMART" id="SM00054">
    <property type="entry name" value="EFh"/>
    <property type="match status" value="2"/>
</dbReference>
<feature type="domain" description="EF-hand" evidence="2">
    <location>
        <begin position="11"/>
        <end position="46"/>
    </location>
</feature>
<dbReference type="InterPro" id="IPR050230">
    <property type="entry name" value="CALM/Myosin/TropC-like"/>
</dbReference>
<name>A0A553NNF6_TIGCA</name>
<dbReference type="OMA" id="AQCGDMM"/>
<evidence type="ECO:0000256" key="1">
    <source>
        <dbReference type="ARBA" id="ARBA00022737"/>
    </source>
</evidence>
<dbReference type="PROSITE" id="PS50222">
    <property type="entry name" value="EF_HAND_2"/>
    <property type="match status" value="2"/>
</dbReference>
<dbReference type="InterPro" id="IPR011992">
    <property type="entry name" value="EF-hand-dom_pair"/>
</dbReference>
<protein>
    <recommendedName>
        <fullName evidence="2">EF-hand domain-containing protein</fullName>
    </recommendedName>
</protein>
<dbReference type="FunFam" id="1.10.238.10:FF:000003">
    <property type="entry name" value="Calmodulin A"/>
    <property type="match status" value="1"/>
</dbReference>
<comment type="caution">
    <text evidence="3">The sequence shown here is derived from an EMBL/GenBank/DDBJ whole genome shotgun (WGS) entry which is preliminary data.</text>
</comment>
<dbReference type="CDD" id="cd00051">
    <property type="entry name" value="EFh"/>
    <property type="match status" value="1"/>
</dbReference>
<dbReference type="PANTHER" id="PTHR23048">
    <property type="entry name" value="MYOSIN LIGHT CHAIN 1, 3"/>
    <property type="match status" value="1"/>
</dbReference>
<dbReference type="OrthoDB" id="5959761at2759"/>
<dbReference type="Pfam" id="PF13499">
    <property type="entry name" value="EF-hand_7"/>
    <property type="match status" value="2"/>
</dbReference>
<gene>
    <name evidence="3" type="ORF">TCAL_05972</name>
</gene>
<dbReference type="GO" id="GO:0032036">
    <property type="term" value="F:myosin heavy chain binding"/>
    <property type="evidence" value="ECO:0007669"/>
    <property type="project" value="TreeGrafter"/>
</dbReference>
<dbReference type="GO" id="GO:0016460">
    <property type="term" value="C:myosin II complex"/>
    <property type="evidence" value="ECO:0007669"/>
    <property type="project" value="TreeGrafter"/>
</dbReference>
<dbReference type="GO" id="GO:0005509">
    <property type="term" value="F:calcium ion binding"/>
    <property type="evidence" value="ECO:0007669"/>
    <property type="project" value="InterPro"/>
</dbReference>
<dbReference type="EMBL" id="VCGU01000011">
    <property type="protein sequence ID" value="TRY66978.1"/>
    <property type="molecule type" value="Genomic_DNA"/>
</dbReference>
<feature type="domain" description="EF-hand" evidence="2">
    <location>
        <begin position="84"/>
        <end position="119"/>
    </location>
</feature>
<dbReference type="SUPFAM" id="SSF47473">
    <property type="entry name" value="EF-hand"/>
    <property type="match status" value="1"/>
</dbReference>
<proteinExistence type="predicted"/>
<dbReference type="AlphaFoldDB" id="A0A553NNF6"/>
<keyword evidence="4" id="KW-1185">Reference proteome</keyword>
<dbReference type="InterPro" id="IPR002048">
    <property type="entry name" value="EF_hand_dom"/>
</dbReference>
<organism evidence="3 4">
    <name type="scientific">Tigriopus californicus</name>
    <name type="common">Marine copepod</name>
    <dbReference type="NCBI Taxonomy" id="6832"/>
    <lineage>
        <taxon>Eukaryota</taxon>
        <taxon>Metazoa</taxon>
        <taxon>Ecdysozoa</taxon>
        <taxon>Arthropoda</taxon>
        <taxon>Crustacea</taxon>
        <taxon>Multicrustacea</taxon>
        <taxon>Hexanauplia</taxon>
        <taxon>Copepoda</taxon>
        <taxon>Harpacticoida</taxon>
        <taxon>Harpacticidae</taxon>
        <taxon>Tigriopus</taxon>
    </lineage>
</organism>
<dbReference type="Proteomes" id="UP000318571">
    <property type="component" value="Chromosome 4"/>
</dbReference>
<reference evidence="3 4" key="1">
    <citation type="journal article" date="2018" name="Nat. Ecol. Evol.">
        <title>Genomic signatures of mitonuclear coevolution across populations of Tigriopus californicus.</title>
        <authorList>
            <person name="Barreto F.S."/>
            <person name="Watson E.T."/>
            <person name="Lima T.G."/>
            <person name="Willett C.S."/>
            <person name="Edmands S."/>
            <person name="Li W."/>
            <person name="Burton R.S."/>
        </authorList>
    </citation>
    <scope>NUCLEOTIDE SEQUENCE [LARGE SCALE GENOMIC DNA]</scope>
    <source>
        <strain evidence="3 4">San Diego</strain>
    </source>
</reference>
<dbReference type="STRING" id="6832.A0A553NNF6"/>
<dbReference type="PANTHER" id="PTHR23048:SF49">
    <property type="entry name" value="FI08416P-RELATED"/>
    <property type="match status" value="1"/>
</dbReference>
<sequence length="151" mass="16888">MSGKTGLFSEDQIAEFQEAFMLFDTKGDGMIPANQVGEVVRALGQNPTEADIRRLVQNNNNEGRVTFETFLPILHAVSQKQMTDTVDDFVEGLRHFDKDGAGFMSSAELRHMLTSLGEKMTEEEVEVLIHGQEDSQGNINYEDFVKMVLAN</sequence>
<evidence type="ECO:0000259" key="2">
    <source>
        <dbReference type="PROSITE" id="PS50222"/>
    </source>
</evidence>
<evidence type="ECO:0000313" key="3">
    <source>
        <dbReference type="EMBL" id="TRY66978.1"/>
    </source>
</evidence>
<accession>A0A553NNF6</accession>
<evidence type="ECO:0000313" key="4">
    <source>
        <dbReference type="Proteomes" id="UP000318571"/>
    </source>
</evidence>
<dbReference type="Gene3D" id="1.10.238.10">
    <property type="entry name" value="EF-hand"/>
    <property type="match status" value="2"/>
</dbReference>
<keyword evidence="1" id="KW-0677">Repeat</keyword>